<dbReference type="Pfam" id="PF13948">
    <property type="entry name" value="DUF4215"/>
    <property type="match status" value="1"/>
</dbReference>
<evidence type="ECO:0000256" key="1">
    <source>
        <dbReference type="ARBA" id="ARBA00022729"/>
    </source>
</evidence>
<dbReference type="NCBIfam" id="TIGR02232">
    <property type="entry name" value="myxo_disulf_rpt"/>
    <property type="match status" value="1"/>
</dbReference>
<dbReference type="Proteomes" id="UP000298200">
    <property type="component" value="Unassembled WGS sequence"/>
</dbReference>
<evidence type="ECO:0000256" key="3">
    <source>
        <dbReference type="ARBA" id="ARBA00023157"/>
    </source>
</evidence>
<organism evidence="4 5">
    <name type="scientific">Leptospira yanagawae</name>
    <dbReference type="NCBI Taxonomy" id="293069"/>
    <lineage>
        <taxon>Bacteria</taxon>
        <taxon>Pseudomonadati</taxon>
        <taxon>Spirochaetota</taxon>
        <taxon>Spirochaetia</taxon>
        <taxon>Leptospirales</taxon>
        <taxon>Leptospiraceae</taxon>
        <taxon>Leptospira</taxon>
    </lineage>
</organism>
<comment type="caution">
    <text evidence="4">The sequence shown here is derived from an EMBL/GenBank/DDBJ whole genome shotgun (WGS) entry which is preliminary data.</text>
</comment>
<name>A0ABY2M5P3_9LEPT</name>
<keyword evidence="5" id="KW-1185">Reference proteome</keyword>
<gene>
    <name evidence="4" type="ORF">EHQ46_06115</name>
</gene>
<reference evidence="5" key="1">
    <citation type="journal article" date="2019" name="PLoS Negl. Trop. Dis.">
        <title>Revisiting the worldwide diversity of Leptospira species in the environment.</title>
        <authorList>
            <person name="Vincent A.T."/>
            <person name="Schiettekatte O."/>
            <person name="Bourhy P."/>
            <person name="Veyrier F.J."/>
            <person name="Picardeau M."/>
        </authorList>
    </citation>
    <scope>NUCLEOTIDE SEQUENCE [LARGE SCALE GENOMIC DNA]</scope>
    <source>
        <strain evidence="5">201800272</strain>
    </source>
</reference>
<evidence type="ECO:0000313" key="4">
    <source>
        <dbReference type="EMBL" id="TGL22289.1"/>
    </source>
</evidence>
<dbReference type="InterPro" id="IPR011936">
    <property type="entry name" value="Myxo_disulph_rpt"/>
</dbReference>
<evidence type="ECO:0000256" key="2">
    <source>
        <dbReference type="ARBA" id="ARBA00022737"/>
    </source>
</evidence>
<proteinExistence type="predicted"/>
<evidence type="ECO:0000313" key="5">
    <source>
        <dbReference type="Proteomes" id="UP000298200"/>
    </source>
</evidence>
<dbReference type="EMBL" id="RQFU01000010">
    <property type="protein sequence ID" value="TGL22289.1"/>
    <property type="molecule type" value="Genomic_DNA"/>
</dbReference>
<accession>A0ABY2M5P3</accession>
<keyword evidence="1" id="KW-0732">Signal</keyword>
<keyword evidence="3" id="KW-1015">Disulfide bond</keyword>
<keyword evidence="2" id="KW-0677">Repeat</keyword>
<protein>
    <submittedName>
        <fullName evidence="4">DUF4215 domain-containing protein</fullName>
    </submittedName>
</protein>
<sequence length="188" mass="19679">MKTISNSNKNIFVMIILTLLHLFSCEIVDNKMKDANESSLLALIGIVSQSSQNQIPDTYQSVGGTLTGQLNGGTVVFQLNGTNNLSRNSLGTFLFSTTIKSNSSYSVSVFSNPNGVTCGITNKASGTIGTSNITDVTADCNICGNGVKLSYEACDDGNLVNGDGCNNTCRIESGFSCNNSSPSVCTSI</sequence>